<feature type="domain" description="Terminase large subunit GpA endonuclease" evidence="3">
    <location>
        <begin position="327"/>
        <end position="612"/>
    </location>
</feature>
<dbReference type="GO" id="GO:0016887">
    <property type="term" value="F:ATP hydrolysis activity"/>
    <property type="evidence" value="ECO:0007669"/>
    <property type="project" value="InterPro"/>
</dbReference>
<dbReference type="PANTHER" id="PTHR34413">
    <property type="entry name" value="PROPHAGE TAIL FIBER ASSEMBLY PROTEIN HOMOLOG TFAE-RELATED-RELATED"/>
    <property type="match status" value="1"/>
</dbReference>
<dbReference type="GO" id="GO:0005524">
    <property type="term" value="F:ATP binding"/>
    <property type="evidence" value="ECO:0007669"/>
    <property type="project" value="InterPro"/>
</dbReference>
<dbReference type="InterPro" id="IPR051220">
    <property type="entry name" value="TFA_Chaperone"/>
</dbReference>
<evidence type="ECO:0000259" key="2">
    <source>
        <dbReference type="Pfam" id="PF05876"/>
    </source>
</evidence>
<evidence type="ECO:0000313" key="5">
    <source>
        <dbReference type="Proteomes" id="UP000189627"/>
    </source>
</evidence>
<proteinExistence type="inferred from homology"/>
<dbReference type="AlphaFoldDB" id="A0A1U9UQ40"/>
<dbReference type="InterPro" id="IPR008866">
    <property type="entry name" value="Phage_lambda_GpA-like"/>
</dbReference>
<dbReference type="InterPro" id="IPR046453">
    <property type="entry name" value="GpA_ATPase"/>
</dbReference>
<evidence type="ECO:0000259" key="3">
    <source>
        <dbReference type="Pfam" id="PF20454"/>
    </source>
</evidence>
<name>A0A1U9UQ40_CUPNE</name>
<dbReference type="InterPro" id="IPR027417">
    <property type="entry name" value="P-loop_NTPase"/>
</dbReference>
<dbReference type="InterPro" id="IPR046454">
    <property type="entry name" value="GpA_endonuclease"/>
</dbReference>
<dbReference type="PANTHER" id="PTHR34413:SF2">
    <property type="entry name" value="PROPHAGE TAIL FIBER ASSEMBLY PROTEIN HOMOLOG TFAE-RELATED"/>
    <property type="match status" value="1"/>
</dbReference>
<dbReference type="Pfam" id="PF05876">
    <property type="entry name" value="GpA_ATPase"/>
    <property type="match status" value="1"/>
</dbReference>
<protein>
    <submittedName>
        <fullName evidence="4">Terminase</fullName>
    </submittedName>
</protein>
<organism evidence="4 5">
    <name type="scientific">Cupriavidus necator</name>
    <name type="common">Alcaligenes eutrophus</name>
    <name type="synonym">Ralstonia eutropha</name>
    <dbReference type="NCBI Taxonomy" id="106590"/>
    <lineage>
        <taxon>Bacteria</taxon>
        <taxon>Pseudomonadati</taxon>
        <taxon>Pseudomonadota</taxon>
        <taxon>Betaproteobacteria</taxon>
        <taxon>Burkholderiales</taxon>
        <taxon>Burkholderiaceae</taxon>
        <taxon>Cupriavidus</taxon>
    </lineage>
</organism>
<dbReference type="Gene3D" id="3.40.50.300">
    <property type="entry name" value="P-loop containing nucleotide triphosphate hydrolases"/>
    <property type="match status" value="1"/>
</dbReference>
<dbReference type="Pfam" id="PF20454">
    <property type="entry name" value="GpA_nuclease"/>
    <property type="match status" value="1"/>
</dbReference>
<dbReference type="KEGG" id="cuh:BJN34_12820"/>
<feature type="compositionally biased region" description="Low complexity" evidence="1">
    <location>
        <begin position="632"/>
        <end position="646"/>
    </location>
</feature>
<accession>A0A1U9UQ40</accession>
<sequence length="666" mass="75626">MLAPQYRPIIAHHLGRGLAGFGTPEPMNLEEWAAEHFYLSAESSYVEQAWSAWPFQRAILACISNDAIREVDLQKSARVGYTKMILAAVGYFAHHRRRNQALWQPADDDRDEFVKTELEPMLRDVAVMREIFPAFLARHKDNTLQAKKFLGSMLHLRGGKAAKNYRRISVDVAYLDELDAFDSDVEKEGDPVTLAAKRTEGATFPKLVCGSTPKLKGLSLIERRVELAEKRFRYHIACPECDTFHPITWGGKEEAHGFKWTNGDPETVRHLCPHCGALIQQADYLRVWEQGRYQSDDGTTISHDGVFRNVKGKVIRPPRHVAFVGVWTAYSPAVDWADIVREFLAANEKAQTGDMSKLKAFVNTTRGEAWEQEVERTDVDEIKQRAEPYALRWVPLGGLLLLAGVDTQDNRLEVVVWAYGRGCEKWVVDHQVFFGNPAQDKVWDDLTEYLFDTPFTHESGATLYIEGAAIDSRGHNTHAVYAYAAKYARRKVFAVAGRPGREKHIKDGVAKVDIDWRGRVKRNGVQLWHVGTNHAKDLIYNRLHIPRPGPGYMHFSHELSDEFFRQMAGEQRTTKMTARGEESKWSATRKRVEAWDCTVYAVWLETHLDLARKAAKYWDQMEQRLMSQPTGSSARTATPSVVAAPATPRPPARRTAIASDDWSSRL</sequence>
<evidence type="ECO:0000313" key="4">
    <source>
        <dbReference type="EMBL" id="AQV94763.1"/>
    </source>
</evidence>
<dbReference type="GO" id="GO:0004519">
    <property type="term" value="F:endonuclease activity"/>
    <property type="evidence" value="ECO:0007669"/>
    <property type="project" value="InterPro"/>
</dbReference>
<dbReference type="HAMAP" id="MF_04144">
    <property type="entry name" value="TERL_LAMBDA"/>
    <property type="match status" value="1"/>
</dbReference>
<dbReference type="EMBL" id="CP017757">
    <property type="protein sequence ID" value="AQV94763.1"/>
    <property type="molecule type" value="Genomic_DNA"/>
</dbReference>
<evidence type="ECO:0000256" key="1">
    <source>
        <dbReference type="SAM" id="MobiDB-lite"/>
    </source>
</evidence>
<dbReference type="Proteomes" id="UP000189627">
    <property type="component" value="Chromosome 1"/>
</dbReference>
<reference evidence="5" key="1">
    <citation type="submission" date="2017-02" db="EMBL/GenBank/DDBJ databases">
        <title>Complete genome sequence of Cupriavidus necator strain NH9, a 3-chlorobenzoate degrader.</title>
        <authorList>
            <person name="Moriuchi R."/>
            <person name="Dohra H."/>
            <person name="Ogawa N."/>
        </authorList>
    </citation>
    <scope>NUCLEOTIDE SEQUENCE [LARGE SCALE GENOMIC DNA]</scope>
    <source>
        <strain evidence="5">NH9</strain>
    </source>
</reference>
<gene>
    <name evidence="4" type="ORF">BJN34_12820</name>
</gene>
<feature type="region of interest" description="Disordered" evidence="1">
    <location>
        <begin position="628"/>
        <end position="666"/>
    </location>
</feature>
<feature type="domain" description="Phage terminase large subunit GpA ATPase" evidence="2">
    <location>
        <begin position="49"/>
        <end position="292"/>
    </location>
</feature>
<dbReference type="RefSeq" id="WP_234824812.1">
    <property type="nucleotide sequence ID" value="NZ_CP017757.2"/>
</dbReference>